<sequence length="64" mass="6511">MPDHPRPRCDTGAGTAERDGISVTTVPAPQPITTADGETGGAAVEIEDLSRDGIAELPLGSPWG</sequence>
<proteinExistence type="predicted"/>
<organism evidence="2 3">
    <name type="scientific">Nocardia tenerifensis</name>
    <dbReference type="NCBI Taxonomy" id="228006"/>
    <lineage>
        <taxon>Bacteria</taxon>
        <taxon>Bacillati</taxon>
        <taxon>Actinomycetota</taxon>
        <taxon>Actinomycetes</taxon>
        <taxon>Mycobacteriales</taxon>
        <taxon>Nocardiaceae</taxon>
        <taxon>Nocardia</taxon>
    </lineage>
</organism>
<feature type="compositionally biased region" description="Polar residues" evidence="1">
    <location>
        <begin position="22"/>
        <end position="33"/>
    </location>
</feature>
<evidence type="ECO:0000256" key="1">
    <source>
        <dbReference type="SAM" id="MobiDB-lite"/>
    </source>
</evidence>
<evidence type="ECO:0000313" key="3">
    <source>
        <dbReference type="Proteomes" id="UP000247569"/>
    </source>
</evidence>
<comment type="caution">
    <text evidence="2">The sequence shown here is derived from an EMBL/GenBank/DDBJ whole genome shotgun (WGS) entry which is preliminary data.</text>
</comment>
<dbReference type="Proteomes" id="UP000247569">
    <property type="component" value="Unassembled WGS sequence"/>
</dbReference>
<evidence type="ECO:0000313" key="2">
    <source>
        <dbReference type="EMBL" id="PXX71577.1"/>
    </source>
</evidence>
<name>A0A318KCM0_9NOCA</name>
<keyword evidence="3" id="KW-1185">Reference proteome</keyword>
<protein>
    <submittedName>
        <fullName evidence="2">Uncharacterized protein</fullName>
    </submittedName>
</protein>
<gene>
    <name evidence="2" type="ORF">DFR70_1011011</name>
</gene>
<dbReference type="EMBL" id="QJKF01000001">
    <property type="protein sequence ID" value="PXX71577.1"/>
    <property type="molecule type" value="Genomic_DNA"/>
</dbReference>
<dbReference type="RefSeq" id="WP_146251006.1">
    <property type="nucleotide sequence ID" value="NZ_QJKF01000001.1"/>
</dbReference>
<reference evidence="2 3" key="1">
    <citation type="submission" date="2018-05" db="EMBL/GenBank/DDBJ databases">
        <title>Genomic Encyclopedia of Type Strains, Phase IV (KMG-IV): sequencing the most valuable type-strain genomes for metagenomic binning, comparative biology and taxonomic classification.</title>
        <authorList>
            <person name="Goeker M."/>
        </authorList>
    </citation>
    <scope>NUCLEOTIDE SEQUENCE [LARGE SCALE GENOMIC DNA]</scope>
    <source>
        <strain evidence="2 3">DSM 44704</strain>
    </source>
</reference>
<feature type="region of interest" description="Disordered" evidence="1">
    <location>
        <begin position="1"/>
        <end position="41"/>
    </location>
</feature>
<dbReference type="AlphaFoldDB" id="A0A318KCM0"/>
<accession>A0A318KCM0</accession>